<comment type="pathway">
    <text evidence="1">Cofactor biosynthesis; FMN biosynthesis; FMN from riboflavin (ATP route): step 1/1.</text>
</comment>
<comment type="caution">
    <text evidence="9">The sequence shown here is derived from an EMBL/GenBank/DDBJ whole genome shotgun (WGS) entry which is preliminary data.</text>
</comment>
<keyword evidence="5" id="KW-0808">Transferase</keyword>
<dbReference type="OrthoDB" id="276388at2759"/>
<dbReference type="InterPro" id="IPR015865">
    <property type="entry name" value="Riboflavin_kinase_bac/euk"/>
</dbReference>
<protein>
    <recommendedName>
        <fullName evidence="2">riboflavin kinase</fullName>
        <ecNumber evidence="2">2.7.1.26</ecNumber>
    </recommendedName>
</protein>
<evidence type="ECO:0000256" key="7">
    <source>
        <dbReference type="ARBA" id="ARBA00022840"/>
    </source>
</evidence>
<accession>A0A9W5TDB1</accession>
<keyword evidence="9" id="KW-0418">Kinase</keyword>
<keyword evidence="7" id="KW-0067">ATP-binding</keyword>
<dbReference type="SMART" id="SM00904">
    <property type="entry name" value="Flavokinase"/>
    <property type="match status" value="1"/>
</dbReference>
<dbReference type="PANTHER" id="PTHR22749">
    <property type="entry name" value="RIBOFLAVIN KINASE/FMN ADENYLYLTRANSFERASE"/>
    <property type="match status" value="1"/>
</dbReference>
<gene>
    <name evidence="9" type="ORF">BaOVIS_032590</name>
</gene>
<evidence type="ECO:0000256" key="5">
    <source>
        <dbReference type="ARBA" id="ARBA00022679"/>
    </source>
</evidence>
<sequence>MNCSHNSVGYDRLYLIVDSDACIVDTNTVIVNVLGTVVNIQRNVLRSPWNSSINAGNSHREQGTAVKLEVDSTHPNEGRRCTNASLGCSGNLVTEGISAPKDHTSDAREHIGESQIVYTGCNGINECPVTAPSTQTFVKARHQRNLQELVQIIRQGSERSKQVIQEALETADEVIQQAEQNGYKQVESFTQIFENSCVSYIIGNPVNQCLEIVSDGNALKIKPLNSFVEEIAVASYQPKEELDFLQDTTEIIQRITSLSGINGKQCETAVVFISQLPGVVRKLITIAGTKDIIGVNVSVEVAHREDIGAYLGYQSTSNCVLYPAESGVVQQLHRQLEKAGVNRVSVIPQETVVRGGSDCISKTTADKVDLLKEPNPESLSKFSAAYLSFTKPVIIKGVVVKGFGRGASSLGIPTANLECDTIPHLVPGVYFGACKLSGNKEVEEDTPLKTILSVGFNPHFDHATYSIEPYIYHCFKHTLLGQHLELFIQGFLRTEARFESLQHLIAAIQRDLLEHKLITIVKDGCH</sequence>
<evidence type="ECO:0000256" key="4">
    <source>
        <dbReference type="ARBA" id="ARBA00022643"/>
    </source>
</evidence>
<dbReference type="GO" id="GO:0009398">
    <property type="term" value="P:FMN biosynthetic process"/>
    <property type="evidence" value="ECO:0007669"/>
    <property type="project" value="TreeGrafter"/>
</dbReference>
<keyword evidence="4" id="KW-0288">FMN</keyword>
<dbReference type="InterPro" id="IPR023465">
    <property type="entry name" value="Riboflavin_kinase_dom_sf"/>
</dbReference>
<dbReference type="Pfam" id="PF01687">
    <property type="entry name" value="Flavokinase"/>
    <property type="match status" value="1"/>
</dbReference>
<dbReference type="AlphaFoldDB" id="A0A9W5TDB1"/>
<evidence type="ECO:0000259" key="8">
    <source>
        <dbReference type="SMART" id="SM00904"/>
    </source>
</evidence>
<evidence type="ECO:0000313" key="9">
    <source>
        <dbReference type="EMBL" id="GFE55855.1"/>
    </source>
</evidence>
<reference evidence="9" key="1">
    <citation type="submission" date="2019-12" db="EMBL/GenBank/DDBJ databases">
        <title>Genome sequence of Babesia ovis.</title>
        <authorList>
            <person name="Yamagishi J."/>
            <person name="Sevinc F."/>
            <person name="Xuan X."/>
        </authorList>
    </citation>
    <scope>NUCLEOTIDE SEQUENCE</scope>
    <source>
        <strain evidence="9">Selcuk</strain>
    </source>
</reference>
<keyword evidence="3" id="KW-0285">Flavoprotein</keyword>
<evidence type="ECO:0000256" key="3">
    <source>
        <dbReference type="ARBA" id="ARBA00022630"/>
    </source>
</evidence>
<dbReference type="InterPro" id="IPR023468">
    <property type="entry name" value="Riboflavin_kinase"/>
</dbReference>
<dbReference type="EMBL" id="BLIY01000024">
    <property type="protein sequence ID" value="GFE55855.1"/>
    <property type="molecule type" value="Genomic_DNA"/>
</dbReference>
<evidence type="ECO:0000256" key="1">
    <source>
        <dbReference type="ARBA" id="ARBA00005201"/>
    </source>
</evidence>
<dbReference type="SUPFAM" id="SSF82114">
    <property type="entry name" value="Riboflavin kinase-like"/>
    <property type="match status" value="1"/>
</dbReference>
<dbReference type="Gene3D" id="2.40.30.30">
    <property type="entry name" value="Riboflavin kinase-like"/>
    <property type="match status" value="1"/>
</dbReference>
<dbReference type="GO" id="GO:0008531">
    <property type="term" value="F:riboflavin kinase activity"/>
    <property type="evidence" value="ECO:0007669"/>
    <property type="project" value="UniProtKB-EC"/>
</dbReference>
<keyword evidence="6" id="KW-0547">Nucleotide-binding</keyword>
<dbReference type="Proteomes" id="UP001057455">
    <property type="component" value="Unassembled WGS sequence"/>
</dbReference>
<proteinExistence type="predicted"/>
<dbReference type="GO" id="GO:0005524">
    <property type="term" value="F:ATP binding"/>
    <property type="evidence" value="ECO:0007669"/>
    <property type="project" value="UniProtKB-KW"/>
</dbReference>
<dbReference type="GO" id="GO:0009231">
    <property type="term" value="P:riboflavin biosynthetic process"/>
    <property type="evidence" value="ECO:0007669"/>
    <property type="project" value="InterPro"/>
</dbReference>
<name>A0A9W5TDB1_BABOV</name>
<evidence type="ECO:0000313" key="10">
    <source>
        <dbReference type="Proteomes" id="UP001057455"/>
    </source>
</evidence>
<keyword evidence="10" id="KW-1185">Reference proteome</keyword>
<evidence type="ECO:0000256" key="2">
    <source>
        <dbReference type="ARBA" id="ARBA00012105"/>
    </source>
</evidence>
<feature type="domain" description="Riboflavin kinase" evidence="8">
    <location>
        <begin position="388"/>
        <end position="520"/>
    </location>
</feature>
<dbReference type="EC" id="2.7.1.26" evidence="2"/>
<evidence type="ECO:0000256" key="6">
    <source>
        <dbReference type="ARBA" id="ARBA00022741"/>
    </source>
</evidence>
<organism evidence="9 10">
    <name type="scientific">Babesia ovis</name>
    <dbReference type="NCBI Taxonomy" id="5869"/>
    <lineage>
        <taxon>Eukaryota</taxon>
        <taxon>Sar</taxon>
        <taxon>Alveolata</taxon>
        <taxon>Apicomplexa</taxon>
        <taxon>Aconoidasida</taxon>
        <taxon>Piroplasmida</taxon>
        <taxon>Babesiidae</taxon>
        <taxon>Babesia</taxon>
    </lineage>
</organism>
<dbReference type="PANTHER" id="PTHR22749:SF6">
    <property type="entry name" value="RIBOFLAVIN KINASE"/>
    <property type="match status" value="1"/>
</dbReference>